<evidence type="ECO:0000256" key="2">
    <source>
        <dbReference type="ARBA" id="ARBA00038695"/>
    </source>
</evidence>
<gene>
    <name evidence="5" type="primary">raiA</name>
    <name evidence="5" type="ORF">ABI_03760</name>
</gene>
<keyword evidence="1" id="KW-0810">Translation regulation</keyword>
<proteinExistence type="predicted"/>
<dbReference type="InterPro" id="IPR003489">
    <property type="entry name" value="RHF/RaiA"/>
</dbReference>
<evidence type="ECO:0000256" key="3">
    <source>
        <dbReference type="ARBA" id="ARBA00041148"/>
    </source>
</evidence>
<dbReference type="Pfam" id="PF16321">
    <property type="entry name" value="Ribosom_S30AE_C"/>
    <property type="match status" value="1"/>
</dbReference>
<dbReference type="Pfam" id="PF02482">
    <property type="entry name" value="Ribosomal_S30AE"/>
    <property type="match status" value="1"/>
</dbReference>
<dbReference type="GO" id="GO:0045900">
    <property type="term" value="P:negative regulation of translational elongation"/>
    <property type="evidence" value="ECO:0007669"/>
    <property type="project" value="TreeGrafter"/>
</dbReference>
<feature type="domain" description="Sigma 54 modulation/S30EA ribosomal protein C-terminal" evidence="4">
    <location>
        <begin position="136"/>
        <end position="188"/>
    </location>
</feature>
<dbReference type="InterPro" id="IPR036567">
    <property type="entry name" value="RHF-like"/>
</dbReference>
<evidence type="ECO:0000313" key="5">
    <source>
        <dbReference type="EMBL" id="EGF91944.1"/>
    </source>
</evidence>
<reference evidence="6" key="1">
    <citation type="submission" date="2011-03" db="EMBL/GenBank/DDBJ databases">
        <title>Draft genome sequence of Brevundimonas diminuta.</title>
        <authorList>
            <person name="Brown P.J.B."/>
            <person name="Buechlein A."/>
            <person name="Hemmerich C."/>
            <person name="Brun Y.V."/>
        </authorList>
    </citation>
    <scope>NUCLEOTIDE SEQUENCE [LARGE SCALE GENOMIC DNA]</scope>
    <source>
        <strain evidence="6">C19</strain>
    </source>
</reference>
<dbReference type="GO" id="GO:0022627">
    <property type="term" value="C:cytosolic small ribosomal subunit"/>
    <property type="evidence" value="ECO:0007669"/>
    <property type="project" value="TreeGrafter"/>
</dbReference>
<dbReference type="eggNOG" id="COG1544">
    <property type="taxonomic scope" value="Bacteria"/>
</dbReference>
<dbReference type="PANTHER" id="PTHR33231">
    <property type="entry name" value="30S RIBOSOMAL PROTEIN"/>
    <property type="match status" value="1"/>
</dbReference>
<dbReference type="NCBIfam" id="TIGR00741">
    <property type="entry name" value="yfiA"/>
    <property type="match status" value="1"/>
</dbReference>
<dbReference type="AlphaFoldDB" id="F4QJJ3"/>
<evidence type="ECO:0000256" key="1">
    <source>
        <dbReference type="ARBA" id="ARBA00022845"/>
    </source>
</evidence>
<keyword evidence="6" id="KW-1185">Reference proteome</keyword>
<evidence type="ECO:0000313" key="6">
    <source>
        <dbReference type="Proteomes" id="UP000006512"/>
    </source>
</evidence>
<dbReference type="InterPro" id="IPR050574">
    <property type="entry name" value="HPF/YfiA_ribosome-assoc"/>
</dbReference>
<dbReference type="STRING" id="715226.ABI_03760"/>
<dbReference type="SUPFAM" id="SSF69754">
    <property type="entry name" value="Ribosome binding protein Y (YfiA homologue)"/>
    <property type="match status" value="1"/>
</dbReference>
<dbReference type="InterPro" id="IPR038416">
    <property type="entry name" value="Ribosom_S30AE_C_sf"/>
</dbReference>
<dbReference type="GO" id="GO:0043024">
    <property type="term" value="F:ribosomal small subunit binding"/>
    <property type="evidence" value="ECO:0007669"/>
    <property type="project" value="TreeGrafter"/>
</dbReference>
<dbReference type="InterPro" id="IPR032528">
    <property type="entry name" value="Ribosom_S30AE_C"/>
</dbReference>
<dbReference type="HOGENOM" id="CLU_071472_0_1_5"/>
<evidence type="ECO:0000259" key="4">
    <source>
        <dbReference type="Pfam" id="PF16321"/>
    </source>
</evidence>
<accession>F4QJJ3</accession>
<sequence length="201" mass="22052">MSGKQCEVGDALRQRIETELAQGIEKFFDRGGAADVTLSKQGHMFRADCVVRLASGQTLVSHAFGGDAHSAFNGTLDNIEKRVRRYKGKLKQHHFGTPQKEETANVTVLRSADLHGEDIDGAEIDDGMDHASPPHSMIIAETEAPLRTMTVSAAVEEMELSNYPAMMFRNAAHGGLSMIYRRPDGNIGWVDPERTSLRKAS</sequence>
<comment type="subunit">
    <text evidence="2">Associates exclusively with 100S ribosomes, which are dimers of 70S ribosomes.</text>
</comment>
<dbReference type="Proteomes" id="UP000006512">
    <property type="component" value="Unassembled WGS sequence"/>
</dbReference>
<dbReference type="Gene3D" id="3.30.505.50">
    <property type="entry name" value="Sigma 54 modulation/S30EA ribosomal protein, C-terminal domain"/>
    <property type="match status" value="1"/>
</dbReference>
<organism evidence="5 6">
    <name type="scientific">Asticcacaulis biprosthecium C19</name>
    <dbReference type="NCBI Taxonomy" id="715226"/>
    <lineage>
        <taxon>Bacteria</taxon>
        <taxon>Pseudomonadati</taxon>
        <taxon>Pseudomonadota</taxon>
        <taxon>Alphaproteobacteria</taxon>
        <taxon>Caulobacterales</taxon>
        <taxon>Caulobacteraceae</taxon>
        <taxon>Asticcacaulis</taxon>
    </lineage>
</organism>
<protein>
    <recommendedName>
        <fullName evidence="3">Ribosome hibernation promoting factor</fullName>
    </recommendedName>
</protein>
<dbReference type="Gene3D" id="3.30.160.100">
    <property type="entry name" value="Ribosome hibernation promotion factor-like"/>
    <property type="match status" value="1"/>
</dbReference>
<name>F4QJJ3_9CAUL</name>
<dbReference type="PANTHER" id="PTHR33231:SF1">
    <property type="entry name" value="30S RIBOSOMAL PROTEIN"/>
    <property type="match status" value="1"/>
</dbReference>
<dbReference type="EMBL" id="GL883077">
    <property type="protein sequence ID" value="EGF91944.1"/>
    <property type="molecule type" value="Genomic_DNA"/>
</dbReference>